<evidence type="ECO:0000256" key="6">
    <source>
        <dbReference type="ARBA" id="ARBA00022833"/>
    </source>
</evidence>
<reference evidence="14 15" key="1">
    <citation type="submission" date="2024-05" db="EMBL/GenBank/DDBJ databases">
        <authorList>
            <person name="Wallberg A."/>
        </authorList>
    </citation>
    <scope>NUCLEOTIDE SEQUENCE [LARGE SCALE GENOMIC DNA]</scope>
</reference>
<keyword evidence="4" id="KW-0677">Repeat</keyword>
<dbReference type="EMBL" id="CAXKWB010012464">
    <property type="protein sequence ID" value="CAL4104689.1"/>
    <property type="molecule type" value="Genomic_DNA"/>
</dbReference>
<evidence type="ECO:0000256" key="8">
    <source>
        <dbReference type="ARBA" id="ARBA00023125"/>
    </source>
</evidence>
<dbReference type="GO" id="GO:0008270">
    <property type="term" value="F:zinc ion binding"/>
    <property type="evidence" value="ECO:0007669"/>
    <property type="project" value="UniProtKB-KW"/>
</dbReference>
<comment type="similarity">
    <text evidence="2">Belongs to the krueppel C2H2-type zinc-finger protein family.</text>
</comment>
<evidence type="ECO:0000313" key="14">
    <source>
        <dbReference type="EMBL" id="CAL4104689.1"/>
    </source>
</evidence>
<dbReference type="SUPFAM" id="SSF57667">
    <property type="entry name" value="beta-beta-alpha zinc fingers"/>
    <property type="match status" value="8"/>
</dbReference>
<keyword evidence="10" id="KW-0539">Nucleus</keyword>
<feature type="domain" description="C2H2-type" evidence="13">
    <location>
        <begin position="444"/>
        <end position="471"/>
    </location>
</feature>
<dbReference type="FunFam" id="3.30.160.60:FF:000100">
    <property type="entry name" value="Zinc finger 45-like"/>
    <property type="match status" value="1"/>
</dbReference>
<dbReference type="InterPro" id="IPR036236">
    <property type="entry name" value="Znf_C2H2_sf"/>
</dbReference>
<dbReference type="Gene3D" id="3.30.160.60">
    <property type="entry name" value="Classic Zinc Finger"/>
    <property type="match status" value="11"/>
</dbReference>
<feature type="compositionally biased region" description="Polar residues" evidence="12">
    <location>
        <begin position="616"/>
        <end position="626"/>
    </location>
</feature>
<dbReference type="GO" id="GO:0003677">
    <property type="term" value="F:DNA binding"/>
    <property type="evidence" value="ECO:0007669"/>
    <property type="project" value="UniProtKB-KW"/>
</dbReference>
<keyword evidence="5 11" id="KW-0863">Zinc-finger</keyword>
<dbReference type="FunFam" id="3.30.160.60:FF:000072">
    <property type="entry name" value="zinc finger protein 143 isoform X1"/>
    <property type="match status" value="1"/>
</dbReference>
<name>A0AAV2R0V8_MEGNR</name>
<dbReference type="FunFam" id="3.30.160.60:FF:000624">
    <property type="entry name" value="zinc finger protein 697"/>
    <property type="match status" value="1"/>
</dbReference>
<evidence type="ECO:0000256" key="10">
    <source>
        <dbReference type="ARBA" id="ARBA00023242"/>
    </source>
</evidence>
<evidence type="ECO:0000256" key="4">
    <source>
        <dbReference type="ARBA" id="ARBA00022737"/>
    </source>
</evidence>
<evidence type="ECO:0000256" key="3">
    <source>
        <dbReference type="ARBA" id="ARBA00022723"/>
    </source>
</evidence>
<keyword evidence="15" id="KW-1185">Reference proteome</keyword>
<evidence type="ECO:0000256" key="12">
    <source>
        <dbReference type="SAM" id="MobiDB-lite"/>
    </source>
</evidence>
<evidence type="ECO:0000256" key="11">
    <source>
        <dbReference type="PROSITE-ProRule" id="PRU00042"/>
    </source>
</evidence>
<dbReference type="Pfam" id="PF00096">
    <property type="entry name" value="zf-C2H2"/>
    <property type="match status" value="2"/>
</dbReference>
<comment type="caution">
    <text evidence="14">The sequence shown here is derived from an EMBL/GenBank/DDBJ whole genome shotgun (WGS) entry which is preliminary data.</text>
</comment>
<proteinExistence type="inferred from homology"/>
<dbReference type="PROSITE" id="PS50157">
    <property type="entry name" value="ZINC_FINGER_C2H2_2"/>
    <property type="match status" value="10"/>
</dbReference>
<keyword evidence="8" id="KW-0238">DNA-binding</keyword>
<dbReference type="InterPro" id="IPR013087">
    <property type="entry name" value="Znf_C2H2_type"/>
</dbReference>
<evidence type="ECO:0000256" key="9">
    <source>
        <dbReference type="ARBA" id="ARBA00023163"/>
    </source>
</evidence>
<comment type="subcellular location">
    <subcellularLocation>
        <location evidence="1">Nucleus</location>
    </subcellularLocation>
</comment>
<dbReference type="AlphaFoldDB" id="A0AAV2R0V8"/>
<keyword evidence="3" id="KW-0479">Metal-binding</keyword>
<evidence type="ECO:0000313" key="15">
    <source>
        <dbReference type="Proteomes" id="UP001497623"/>
    </source>
</evidence>
<dbReference type="PROSITE" id="PS00028">
    <property type="entry name" value="ZINC_FINGER_C2H2_1"/>
    <property type="match status" value="6"/>
</dbReference>
<keyword evidence="9" id="KW-0804">Transcription</keyword>
<dbReference type="FunFam" id="3.30.160.60:FF:000630">
    <property type="entry name" value="Zinc finger protein 180"/>
    <property type="match status" value="1"/>
</dbReference>
<keyword evidence="6" id="KW-0862">Zinc</keyword>
<dbReference type="GO" id="GO:0005634">
    <property type="term" value="C:nucleus"/>
    <property type="evidence" value="ECO:0007669"/>
    <property type="project" value="UniProtKB-SubCell"/>
</dbReference>
<feature type="compositionally biased region" description="Basic and acidic residues" evidence="12">
    <location>
        <begin position="564"/>
        <end position="575"/>
    </location>
</feature>
<feature type="domain" description="C2H2-type" evidence="13">
    <location>
        <begin position="472"/>
        <end position="499"/>
    </location>
</feature>
<dbReference type="Pfam" id="PF13909">
    <property type="entry name" value="zf-H2C2_5"/>
    <property type="match status" value="2"/>
</dbReference>
<accession>A0AAV2R0V8</accession>
<dbReference type="GO" id="GO:0048598">
    <property type="term" value="P:embryonic morphogenesis"/>
    <property type="evidence" value="ECO:0007669"/>
    <property type="project" value="UniProtKB-ARBA"/>
</dbReference>
<dbReference type="PANTHER" id="PTHR24392">
    <property type="entry name" value="ZINC FINGER PROTEIN"/>
    <property type="match status" value="1"/>
</dbReference>
<dbReference type="FunFam" id="3.30.160.60:FF:001480">
    <property type="entry name" value="Si:cabz01071911.3"/>
    <property type="match status" value="1"/>
</dbReference>
<gene>
    <name evidence="14" type="ORF">MNOR_LOCUS17830</name>
</gene>
<feature type="compositionally biased region" description="Basic and acidic residues" evidence="12">
    <location>
        <begin position="582"/>
        <end position="593"/>
    </location>
</feature>
<evidence type="ECO:0000256" key="5">
    <source>
        <dbReference type="ARBA" id="ARBA00022771"/>
    </source>
</evidence>
<organism evidence="14 15">
    <name type="scientific">Meganyctiphanes norvegica</name>
    <name type="common">Northern krill</name>
    <name type="synonym">Thysanopoda norvegica</name>
    <dbReference type="NCBI Taxonomy" id="48144"/>
    <lineage>
        <taxon>Eukaryota</taxon>
        <taxon>Metazoa</taxon>
        <taxon>Ecdysozoa</taxon>
        <taxon>Arthropoda</taxon>
        <taxon>Crustacea</taxon>
        <taxon>Multicrustacea</taxon>
        <taxon>Malacostraca</taxon>
        <taxon>Eumalacostraca</taxon>
        <taxon>Eucarida</taxon>
        <taxon>Euphausiacea</taxon>
        <taxon>Euphausiidae</taxon>
        <taxon>Meganyctiphanes</taxon>
    </lineage>
</organism>
<feature type="domain" description="C2H2-type" evidence="13">
    <location>
        <begin position="359"/>
        <end position="386"/>
    </location>
</feature>
<feature type="domain" description="C2H2-type" evidence="13">
    <location>
        <begin position="526"/>
        <end position="555"/>
    </location>
</feature>
<evidence type="ECO:0000256" key="1">
    <source>
        <dbReference type="ARBA" id="ARBA00004123"/>
    </source>
</evidence>
<feature type="compositionally biased region" description="Basic and acidic residues" evidence="12">
    <location>
        <begin position="629"/>
        <end position="662"/>
    </location>
</feature>
<feature type="domain" description="C2H2-type" evidence="13">
    <location>
        <begin position="205"/>
        <end position="232"/>
    </location>
</feature>
<sequence length="662" mass="76818">MSEKLEQNIIEESFETDANYFQKKPVRFDSESSLDIKKSIQFGIVELDGSPNIGVGYIARDFKPELLDKCVIKKNNVRNDVKDLPFKCTNCDFISGCKDELKTHVNTCADQPTLTRQPGDIYKTQINDREKKVNTIKETVKRKRISKKRGKSDLRNKKNVNEGDKPFKCNTCEYSTNLKHNLVAHSKRVHLEGPIKRKKSSANLIICHICDYKVYSNRDFQRHIVIHSDERPLECSECDYRGKRDTDIRRHMLVHRRSDEKPFKCSECDHRTHLKSHLKIHMRRHTGERRPSKFSPANPLSCHLCTYKTLDRYCLKTHLAVHSDEKPFSCPEPGCDFKGKRKSDIRSHSFSHAVGEKHLKCTECEFSARKPNNLKRHMKIHTGEKSCICPLCDYKCLTTDRLKSHLLSHTAERPHKCIKCGAAFKQSFNLTAHMLIHTDQPKNYKCDLCDYSCVTSSVLKKHMHSHSEEKPFKCPECDYKCKLKCNLKTHMRIHSNERPYACIYCAYSSTSSSTLRKHILRHERPYMCEHIDCFYSFAFSKELQKHMLTHEEINKDNSAVSNDPQEHISRHDVKESSTVSNDTKENIFKHGGKENSAVSNNPQEPNSRNGLEENRTISNDTKTSILNHEMQENRDVSKDIQTHVIKQEGNDEVPEHFLSELQ</sequence>
<evidence type="ECO:0000256" key="7">
    <source>
        <dbReference type="ARBA" id="ARBA00023015"/>
    </source>
</evidence>
<feature type="domain" description="C2H2-type" evidence="13">
    <location>
        <begin position="263"/>
        <end position="290"/>
    </location>
</feature>
<dbReference type="Proteomes" id="UP001497623">
    <property type="component" value="Unassembled WGS sequence"/>
</dbReference>
<feature type="domain" description="C2H2-type" evidence="13">
    <location>
        <begin position="167"/>
        <end position="190"/>
    </location>
</feature>
<evidence type="ECO:0000256" key="2">
    <source>
        <dbReference type="ARBA" id="ARBA00006991"/>
    </source>
</evidence>
<feature type="region of interest" description="Disordered" evidence="12">
    <location>
        <begin position="555"/>
        <end position="662"/>
    </location>
</feature>
<protein>
    <recommendedName>
        <fullName evidence="13">C2H2-type domain-containing protein</fullName>
    </recommendedName>
</protein>
<feature type="domain" description="C2H2-type" evidence="13">
    <location>
        <begin position="415"/>
        <end position="442"/>
    </location>
</feature>
<feature type="domain" description="C2H2-type" evidence="13">
    <location>
        <begin position="387"/>
        <end position="414"/>
    </location>
</feature>
<dbReference type="SMART" id="SM00355">
    <property type="entry name" value="ZnF_C2H2"/>
    <property type="match status" value="14"/>
</dbReference>
<evidence type="ECO:0000259" key="13">
    <source>
        <dbReference type="PROSITE" id="PS50157"/>
    </source>
</evidence>
<feature type="compositionally biased region" description="Polar residues" evidence="12">
    <location>
        <begin position="596"/>
        <end position="609"/>
    </location>
</feature>
<keyword evidence="7" id="KW-0805">Transcription regulation</keyword>
<feature type="domain" description="C2H2-type" evidence="13">
    <location>
        <begin position="300"/>
        <end position="327"/>
    </location>
</feature>